<gene>
    <name evidence="1" type="ORF">SAMN04489740_2519</name>
</gene>
<reference evidence="1 2" key="1">
    <citation type="submission" date="2016-10" db="EMBL/GenBank/DDBJ databases">
        <authorList>
            <person name="de Groot N.N."/>
        </authorList>
    </citation>
    <scope>NUCLEOTIDE SEQUENCE [LARGE SCALE GENOMIC DNA]</scope>
    <source>
        <strain evidence="1 2">DSM 22274</strain>
    </source>
</reference>
<dbReference type="Proteomes" id="UP000182725">
    <property type="component" value="Unassembled WGS sequence"/>
</dbReference>
<organism evidence="1 2">
    <name type="scientific">Arthrobacter alpinus</name>
    <dbReference type="NCBI Taxonomy" id="656366"/>
    <lineage>
        <taxon>Bacteria</taxon>
        <taxon>Bacillati</taxon>
        <taxon>Actinomycetota</taxon>
        <taxon>Actinomycetes</taxon>
        <taxon>Micrococcales</taxon>
        <taxon>Micrococcaceae</taxon>
        <taxon>Arthrobacter</taxon>
    </lineage>
</organism>
<sequence length="53" mass="5733">MIRDVIGTASMDWFRRDRVIDFPSGCIESLNGTSSRSIAAALIASNWVCTSGP</sequence>
<evidence type="ECO:0000313" key="1">
    <source>
        <dbReference type="EMBL" id="SEE78199.1"/>
    </source>
</evidence>
<accession>A0A1H5LMG4</accession>
<name>A0A1H5LMG4_9MICC</name>
<dbReference type="AlphaFoldDB" id="A0A1H5LMG4"/>
<proteinExistence type="predicted"/>
<evidence type="ECO:0000313" key="2">
    <source>
        <dbReference type="Proteomes" id="UP000182725"/>
    </source>
</evidence>
<protein>
    <submittedName>
        <fullName evidence="1">Uncharacterized protein</fullName>
    </submittedName>
</protein>
<dbReference type="EMBL" id="FNTV01000001">
    <property type="protein sequence ID" value="SEE78199.1"/>
    <property type="molecule type" value="Genomic_DNA"/>
</dbReference>